<feature type="region of interest" description="Disordered" evidence="1">
    <location>
        <begin position="1"/>
        <end position="30"/>
    </location>
</feature>
<evidence type="ECO:0000256" key="1">
    <source>
        <dbReference type="SAM" id="MobiDB-lite"/>
    </source>
</evidence>
<proteinExistence type="predicted"/>
<sequence>MAGGNPDQTALSAEPRAQHSRDQRSSSDSSTAHLYFYQELRASCGESKANEWLLRNIRSSKASSGQICRDKERRRSLMCLENATSVSHINMRNCGLRTRSTSVDLQIQPPSPQSIRSEDSVMDLKSIYKSLIEQKCTNSQSGITSRELMESDDSKCFLGLLFTSEACNVLDKCIT</sequence>
<feature type="compositionally biased region" description="Polar residues" evidence="1">
    <location>
        <begin position="1"/>
        <end position="11"/>
    </location>
</feature>
<dbReference type="HOGENOM" id="CLU_1535389_0_0_1"/>
<evidence type="ECO:0000313" key="3">
    <source>
        <dbReference type="EnsemblProtists" id="EKX47599"/>
    </source>
</evidence>
<dbReference type="EMBL" id="JH992989">
    <property type="protein sequence ID" value="EKX47599.1"/>
    <property type="molecule type" value="Genomic_DNA"/>
</dbReference>
<dbReference type="GeneID" id="17304343"/>
<name>L1JHH8_GUITC</name>
<dbReference type="PaxDb" id="55529-EKX47599"/>
<accession>L1JHH8</accession>
<evidence type="ECO:0000313" key="4">
    <source>
        <dbReference type="Proteomes" id="UP000011087"/>
    </source>
</evidence>
<feature type="compositionally biased region" description="Basic and acidic residues" evidence="1">
    <location>
        <begin position="16"/>
        <end position="25"/>
    </location>
</feature>
<protein>
    <submittedName>
        <fullName evidence="2 3">Uncharacterized protein</fullName>
    </submittedName>
</protein>
<dbReference type="KEGG" id="gtt:GUITHDRAFT_106586"/>
<dbReference type="AlphaFoldDB" id="L1JHH8"/>
<reference evidence="2 4" key="1">
    <citation type="journal article" date="2012" name="Nature">
        <title>Algal genomes reveal evolutionary mosaicism and the fate of nucleomorphs.</title>
        <authorList>
            <consortium name="DOE Joint Genome Institute"/>
            <person name="Curtis B.A."/>
            <person name="Tanifuji G."/>
            <person name="Burki F."/>
            <person name="Gruber A."/>
            <person name="Irimia M."/>
            <person name="Maruyama S."/>
            <person name="Arias M.C."/>
            <person name="Ball S.G."/>
            <person name="Gile G.H."/>
            <person name="Hirakawa Y."/>
            <person name="Hopkins J.F."/>
            <person name="Kuo A."/>
            <person name="Rensing S.A."/>
            <person name="Schmutz J."/>
            <person name="Symeonidi A."/>
            <person name="Elias M."/>
            <person name="Eveleigh R.J."/>
            <person name="Herman E.K."/>
            <person name="Klute M.J."/>
            <person name="Nakayama T."/>
            <person name="Obornik M."/>
            <person name="Reyes-Prieto A."/>
            <person name="Armbrust E.V."/>
            <person name="Aves S.J."/>
            <person name="Beiko R.G."/>
            <person name="Coutinho P."/>
            <person name="Dacks J.B."/>
            <person name="Durnford D.G."/>
            <person name="Fast N.M."/>
            <person name="Green B.R."/>
            <person name="Grisdale C.J."/>
            <person name="Hempel F."/>
            <person name="Henrissat B."/>
            <person name="Hoppner M.P."/>
            <person name="Ishida K."/>
            <person name="Kim E."/>
            <person name="Koreny L."/>
            <person name="Kroth P.G."/>
            <person name="Liu Y."/>
            <person name="Malik S.B."/>
            <person name="Maier U.G."/>
            <person name="McRose D."/>
            <person name="Mock T."/>
            <person name="Neilson J.A."/>
            <person name="Onodera N.T."/>
            <person name="Poole A.M."/>
            <person name="Pritham E.J."/>
            <person name="Richards T.A."/>
            <person name="Rocap G."/>
            <person name="Roy S.W."/>
            <person name="Sarai C."/>
            <person name="Schaack S."/>
            <person name="Shirato S."/>
            <person name="Slamovits C.H."/>
            <person name="Spencer D.F."/>
            <person name="Suzuki S."/>
            <person name="Worden A.Z."/>
            <person name="Zauner S."/>
            <person name="Barry K."/>
            <person name="Bell C."/>
            <person name="Bharti A.K."/>
            <person name="Crow J.A."/>
            <person name="Grimwood J."/>
            <person name="Kramer R."/>
            <person name="Lindquist E."/>
            <person name="Lucas S."/>
            <person name="Salamov A."/>
            <person name="McFadden G.I."/>
            <person name="Lane C.E."/>
            <person name="Keeling P.J."/>
            <person name="Gray M.W."/>
            <person name="Grigoriev I.V."/>
            <person name="Archibald J.M."/>
        </authorList>
    </citation>
    <scope>NUCLEOTIDE SEQUENCE</scope>
    <source>
        <strain evidence="2 4">CCMP2712</strain>
    </source>
</reference>
<keyword evidence="4" id="KW-1185">Reference proteome</keyword>
<gene>
    <name evidence="2" type="ORF">GUITHDRAFT_106586</name>
</gene>
<reference evidence="3" key="3">
    <citation type="submission" date="2015-06" db="UniProtKB">
        <authorList>
            <consortium name="EnsemblProtists"/>
        </authorList>
    </citation>
    <scope>IDENTIFICATION</scope>
</reference>
<dbReference type="EnsemblProtists" id="EKX47599">
    <property type="protein sequence ID" value="EKX47599"/>
    <property type="gene ID" value="GUITHDRAFT_106586"/>
</dbReference>
<dbReference type="RefSeq" id="XP_005834579.1">
    <property type="nucleotide sequence ID" value="XM_005834522.1"/>
</dbReference>
<organism evidence="2">
    <name type="scientific">Guillardia theta (strain CCMP2712)</name>
    <name type="common">Cryptophyte</name>
    <dbReference type="NCBI Taxonomy" id="905079"/>
    <lineage>
        <taxon>Eukaryota</taxon>
        <taxon>Cryptophyceae</taxon>
        <taxon>Pyrenomonadales</taxon>
        <taxon>Geminigeraceae</taxon>
        <taxon>Guillardia</taxon>
    </lineage>
</organism>
<reference evidence="4" key="2">
    <citation type="submission" date="2012-11" db="EMBL/GenBank/DDBJ databases">
        <authorList>
            <person name="Kuo A."/>
            <person name="Curtis B.A."/>
            <person name="Tanifuji G."/>
            <person name="Burki F."/>
            <person name="Gruber A."/>
            <person name="Irimia M."/>
            <person name="Maruyama S."/>
            <person name="Arias M.C."/>
            <person name="Ball S.G."/>
            <person name="Gile G.H."/>
            <person name="Hirakawa Y."/>
            <person name="Hopkins J.F."/>
            <person name="Rensing S.A."/>
            <person name="Schmutz J."/>
            <person name="Symeonidi A."/>
            <person name="Elias M."/>
            <person name="Eveleigh R.J."/>
            <person name="Herman E.K."/>
            <person name="Klute M.J."/>
            <person name="Nakayama T."/>
            <person name="Obornik M."/>
            <person name="Reyes-Prieto A."/>
            <person name="Armbrust E.V."/>
            <person name="Aves S.J."/>
            <person name="Beiko R.G."/>
            <person name="Coutinho P."/>
            <person name="Dacks J.B."/>
            <person name="Durnford D.G."/>
            <person name="Fast N.M."/>
            <person name="Green B.R."/>
            <person name="Grisdale C."/>
            <person name="Hempe F."/>
            <person name="Henrissat B."/>
            <person name="Hoppner M.P."/>
            <person name="Ishida K.-I."/>
            <person name="Kim E."/>
            <person name="Koreny L."/>
            <person name="Kroth P.G."/>
            <person name="Liu Y."/>
            <person name="Malik S.-B."/>
            <person name="Maier U.G."/>
            <person name="McRose D."/>
            <person name="Mock T."/>
            <person name="Neilson J.A."/>
            <person name="Onodera N.T."/>
            <person name="Poole A.M."/>
            <person name="Pritham E.J."/>
            <person name="Richards T.A."/>
            <person name="Rocap G."/>
            <person name="Roy S.W."/>
            <person name="Sarai C."/>
            <person name="Schaack S."/>
            <person name="Shirato S."/>
            <person name="Slamovits C.H."/>
            <person name="Spencer D.F."/>
            <person name="Suzuki S."/>
            <person name="Worden A.Z."/>
            <person name="Zauner S."/>
            <person name="Barry K."/>
            <person name="Bell C."/>
            <person name="Bharti A.K."/>
            <person name="Crow J.A."/>
            <person name="Grimwood J."/>
            <person name="Kramer R."/>
            <person name="Lindquist E."/>
            <person name="Lucas S."/>
            <person name="Salamov A."/>
            <person name="McFadden G.I."/>
            <person name="Lane C.E."/>
            <person name="Keeling P.J."/>
            <person name="Gray M.W."/>
            <person name="Grigoriev I.V."/>
            <person name="Archibald J.M."/>
        </authorList>
    </citation>
    <scope>NUCLEOTIDE SEQUENCE</scope>
    <source>
        <strain evidence="4">CCMP2712</strain>
    </source>
</reference>
<dbReference type="Proteomes" id="UP000011087">
    <property type="component" value="Unassembled WGS sequence"/>
</dbReference>
<evidence type="ECO:0000313" key="2">
    <source>
        <dbReference type="EMBL" id="EKX47599.1"/>
    </source>
</evidence>